<feature type="chain" id="PRO_5046120389" evidence="15">
    <location>
        <begin position="36"/>
        <end position="288"/>
    </location>
</feature>
<dbReference type="Gene3D" id="3.30.1950.10">
    <property type="entry name" value="wza like domain"/>
    <property type="match status" value="1"/>
</dbReference>
<evidence type="ECO:0000256" key="10">
    <source>
        <dbReference type="ARBA" id="ARBA00023114"/>
    </source>
</evidence>
<dbReference type="EMBL" id="JBBUTG010000003">
    <property type="protein sequence ID" value="MEK8030662.1"/>
    <property type="molecule type" value="Genomic_DNA"/>
</dbReference>
<keyword evidence="6" id="KW-0812">Transmembrane</keyword>
<dbReference type="Pfam" id="PF10531">
    <property type="entry name" value="SLBB"/>
    <property type="match status" value="1"/>
</dbReference>
<keyword evidence="14" id="KW-0449">Lipoprotein</keyword>
<name>A0ABU9BP63_9BURK</name>
<feature type="domain" description="Soluble ligand binding" evidence="17">
    <location>
        <begin position="213"/>
        <end position="265"/>
    </location>
</feature>
<feature type="domain" description="SLBB" evidence="18">
    <location>
        <begin position="127"/>
        <end position="208"/>
    </location>
</feature>
<evidence type="ECO:0000256" key="2">
    <source>
        <dbReference type="ARBA" id="ARBA00009450"/>
    </source>
</evidence>
<gene>
    <name evidence="19" type="primary">epsE</name>
    <name evidence="19" type="ORF">AACH06_07465</name>
</gene>
<evidence type="ECO:0000256" key="12">
    <source>
        <dbReference type="ARBA" id="ARBA00023139"/>
    </source>
</evidence>
<evidence type="ECO:0000256" key="7">
    <source>
        <dbReference type="ARBA" id="ARBA00022729"/>
    </source>
</evidence>
<evidence type="ECO:0000259" key="18">
    <source>
        <dbReference type="Pfam" id="PF22461"/>
    </source>
</evidence>
<comment type="subcellular location">
    <subcellularLocation>
        <location evidence="1">Cell outer membrane</location>
        <topology evidence="1">Multi-pass membrane protein</topology>
    </subcellularLocation>
</comment>
<evidence type="ECO:0000256" key="11">
    <source>
        <dbReference type="ARBA" id="ARBA00023136"/>
    </source>
</evidence>
<keyword evidence="4" id="KW-1134">Transmembrane beta strand</keyword>
<keyword evidence="7 15" id="KW-0732">Signal</keyword>
<dbReference type="InterPro" id="IPR017478">
    <property type="entry name" value="Polysacc_export_EpsE"/>
</dbReference>
<dbReference type="RefSeq" id="WP_341425022.1">
    <property type="nucleotide sequence ID" value="NZ_JBBUTG010000003.1"/>
</dbReference>
<comment type="caution">
    <text evidence="19">The sequence shown here is derived from an EMBL/GenBank/DDBJ whole genome shotgun (WGS) entry which is preliminary data.</text>
</comment>
<keyword evidence="11" id="KW-0472">Membrane</keyword>
<feature type="domain" description="Polysaccharide export protein N-terminal" evidence="16">
    <location>
        <begin position="46"/>
        <end position="120"/>
    </location>
</feature>
<evidence type="ECO:0000256" key="14">
    <source>
        <dbReference type="ARBA" id="ARBA00023288"/>
    </source>
</evidence>
<evidence type="ECO:0000313" key="20">
    <source>
        <dbReference type="Proteomes" id="UP001371218"/>
    </source>
</evidence>
<evidence type="ECO:0000259" key="16">
    <source>
        <dbReference type="Pfam" id="PF02563"/>
    </source>
</evidence>
<organism evidence="19 20">
    <name type="scientific">Ideonella lacteola</name>
    <dbReference type="NCBI Taxonomy" id="2984193"/>
    <lineage>
        <taxon>Bacteria</taxon>
        <taxon>Pseudomonadati</taxon>
        <taxon>Pseudomonadota</taxon>
        <taxon>Betaproteobacteria</taxon>
        <taxon>Burkholderiales</taxon>
        <taxon>Sphaerotilaceae</taxon>
        <taxon>Ideonella</taxon>
    </lineage>
</organism>
<evidence type="ECO:0000256" key="9">
    <source>
        <dbReference type="ARBA" id="ARBA00023065"/>
    </source>
</evidence>
<proteinExistence type="inferred from homology"/>
<evidence type="ECO:0000256" key="8">
    <source>
        <dbReference type="ARBA" id="ARBA00023047"/>
    </source>
</evidence>
<comment type="similarity">
    <text evidence="2">Belongs to the BexD/CtrA/VexA family.</text>
</comment>
<accession>A0ABU9BP63</accession>
<keyword evidence="5" id="KW-0762">Sugar transport</keyword>
<evidence type="ECO:0000313" key="19">
    <source>
        <dbReference type="EMBL" id="MEK8030662.1"/>
    </source>
</evidence>
<dbReference type="Pfam" id="PF02563">
    <property type="entry name" value="Poly_export"/>
    <property type="match status" value="1"/>
</dbReference>
<dbReference type="PANTHER" id="PTHR33619:SF3">
    <property type="entry name" value="POLYSACCHARIDE EXPORT PROTEIN GFCE-RELATED"/>
    <property type="match status" value="1"/>
</dbReference>
<keyword evidence="12" id="KW-0564">Palmitate</keyword>
<evidence type="ECO:0000256" key="6">
    <source>
        <dbReference type="ARBA" id="ARBA00022692"/>
    </source>
</evidence>
<keyword evidence="13" id="KW-0998">Cell outer membrane</keyword>
<dbReference type="PANTHER" id="PTHR33619">
    <property type="entry name" value="POLYSACCHARIDE EXPORT PROTEIN GFCE-RELATED"/>
    <property type="match status" value="1"/>
</dbReference>
<dbReference type="InterPro" id="IPR003715">
    <property type="entry name" value="Poly_export_N"/>
</dbReference>
<sequence>MIELLWTRGRLCGLAMGLSALGLVAATAMPIPVHAQPAAAEAKGEPDLYRLGVGDTVRITVYQSPDLSLETRLTESGAISYPLIGSIRLGGLTVSEAETALANALKKGDFIKNPQVSVMVTQVRANQVNVLGQVGKPGRVALDVAGMRLTDVLALAGGVAANGGSDTVVVTGVRNGQPFRREIDLPRVFAPNGRSEDIVIQPGDAIWVDRFPVVYMYGEVQRPGQLRLERGMTVMQALASAGGLTQRGTQRGLRVSRRAANGQVQALELSLDDALQAGDVVFVRESLF</sequence>
<dbReference type="Gene3D" id="3.10.560.10">
    <property type="entry name" value="Outer membrane lipoprotein wza domain like"/>
    <property type="match status" value="2"/>
</dbReference>
<feature type="signal peptide" evidence="15">
    <location>
        <begin position="1"/>
        <end position="35"/>
    </location>
</feature>
<dbReference type="InterPro" id="IPR019554">
    <property type="entry name" value="Soluble_ligand-bd"/>
</dbReference>
<dbReference type="Pfam" id="PF22461">
    <property type="entry name" value="SLBB_2"/>
    <property type="match status" value="1"/>
</dbReference>
<evidence type="ECO:0000256" key="4">
    <source>
        <dbReference type="ARBA" id="ARBA00022452"/>
    </source>
</evidence>
<keyword evidence="3" id="KW-0813">Transport</keyword>
<evidence type="ECO:0000256" key="3">
    <source>
        <dbReference type="ARBA" id="ARBA00022448"/>
    </source>
</evidence>
<keyword evidence="9" id="KW-0406">Ion transport</keyword>
<keyword evidence="20" id="KW-1185">Reference proteome</keyword>
<protein>
    <submittedName>
        <fullName evidence="19">Polysaccharide export protein EpsE</fullName>
    </submittedName>
</protein>
<dbReference type="NCBIfam" id="TIGR03028">
    <property type="entry name" value="EpsE"/>
    <property type="match status" value="1"/>
</dbReference>
<dbReference type="InterPro" id="IPR054765">
    <property type="entry name" value="SLBB_dom"/>
</dbReference>
<reference evidence="19 20" key="1">
    <citation type="submission" date="2024-04" db="EMBL/GenBank/DDBJ databases">
        <title>Novel species of the genus Ideonella isolated from streams.</title>
        <authorList>
            <person name="Lu H."/>
        </authorList>
    </citation>
    <scope>NUCLEOTIDE SEQUENCE [LARGE SCALE GENOMIC DNA]</scope>
    <source>
        <strain evidence="19 20">DXS29W</strain>
    </source>
</reference>
<evidence type="ECO:0000259" key="17">
    <source>
        <dbReference type="Pfam" id="PF10531"/>
    </source>
</evidence>
<evidence type="ECO:0000256" key="13">
    <source>
        <dbReference type="ARBA" id="ARBA00023237"/>
    </source>
</evidence>
<keyword evidence="10" id="KW-0626">Porin</keyword>
<evidence type="ECO:0000256" key="1">
    <source>
        <dbReference type="ARBA" id="ARBA00004571"/>
    </source>
</evidence>
<evidence type="ECO:0000256" key="5">
    <source>
        <dbReference type="ARBA" id="ARBA00022597"/>
    </source>
</evidence>
<keyword evidence="8" id="KW-0625">Polysaccharide transport</keyword>
<dbReference type="Proteomes" id="UP001371218">
    <property type="component" value="Unassembled WGS sequence"/>
</dbReference>
<evidence type="ECO:0000256" key="15">
    <source>
        <dbReference type="SAM" id="SignalP"/>
    </source>
</evidence>
<dbReference type="InterPro" id="IPR049712">
    <property type="entry name" value="Poly_export"/>
</dbReference>